<accession>A0ABT7PKV6</accession>
<feature type="region of interest" description="Disordered" evidence="1">
    <location>
        <begin position="1"/>
        <end position="21"/>
    </location>
</feature>
<name>A0ABT7PKV6_9BACT</name>
<comment type="caution">
    <text evidence="2">The sequence shown here is derived from an EMBL/GenBank/DDBJ whole genome shotgun (WGS) entry which is preliminary data.</text>
</comment>
<evidence type="ECO:0000256" key="1">
    <source>
        <dbReference type="SAM" id="MobiDB-lite"/>
    </source>
</evidence>
<organism evidence="2 3">
    <name type="scientific">Roseiconus lacunae</name>
    <dbReference type="NCBI Taxonomy" id="2605694"/>
    <lineage>
        <taxon>Bacteria</taxon>
        <taxon>Pseudomonadati</taxon>
        <taxon>Planctomycetota</taxon>
        <taxon>Planctomycetia</taxon>
        <taxon>Pirellulales</taxon>
        <taxon>Pirellulaceae</taxon>
        <taxon>Roseiconus</taxon>
    </lineage>
</organism>
<keyword evidence="3" id="KW-1185">Reference proteome</keyword>
<proteinExistence type="predicted"/>
<dbReference type="RefSeq" id="WP_289164602.1">
    <property type="nucleotide sequence ID" value="NZ_JASZZN010000012.1"/>
</dbReference>
<gene>
    <name evidence="2" type="ORF">QTN89_16785</name>
</gene>
<reference evidence="2 3" key="1">
    <citation type="submission" date="2023-06" db="EMBL/GenBank/DDBJ databases">
        <title>Roseiconus lacunae JC819 isolated from Gulf of Mannar region, Tamil Nadu.</title>
        <authorList>
            <person name="Pk S."/>
            <person name="Ch S."/>
            <person name="Ch V.R."/>
        </authorList>
    </citation>
    <scope>NUCLEOTIDE SEQUENCE [LARGE SCALE GENOMIC DNA]</scope>
    <source>
        <strain evidence="2 3">JC819</strain>
    </source>
</reference>
<dbReference type="EMBL" id="JASZZN010000012">
    <property type="protein sequence ID" value="MDM4017105.1"/>
    <property type="molecule type" value="Genomic_DNA"/>
</dbReference>
<evidence type="ECO:0000313" key="2">
    <source>
        <dbReference type="EMBL" id="MDM4017105.1"/>
    </source>
</evidence>
<evidence type="ECO:0000313" key="3">
    <source>
        <dbReference type="Proteomes" id="UP001239462"/>
    </source>
</evidence>
<dbReference type="Proteomes" id="UP001239462">
    <property type="component" value="Unassembled WGS sequence"/>
</dbReference>
<sequence>MPLAGPGVVRPKTERPGGKVDGIARLIYDPLQNNDQNEPI</sequence>
<protein>
    <submittedName>
        <fullName evidence="2">Uncharacterized protein</fullName>
    </submittedName>
</protein>